<dbReference type="EMBL" id="ML119743">
    <property type="protein sequence ID" value="RPA76485.1"/>
    <property type="molecule type" value="Genomic_DNA"/>
</dbReference>
<evidence type="ECO:0000313" key="2">
    <source>
        <dbReference type="EMBL" id="RPA76485.1"/>
    </source>
</evidence>
<feature type="region of interest" description="Disordered" evidence="1">
    <location>
        <begin position="165"/>
        <end position="202"/>
    </location>
</feature>
<sequence length="202" mass="21450">MDINTEVEKDRIEAGVAIDGPVEKDQSSVAEAAGMLTKPTIVLVREAPPKGMRLTVSAGAQVVKVAETSDPLDSSSDECIPIGQYNNRNPIVQHLQGTAFHTFDGGNPPAFIAPLVLGNRRRSSTVSRPFTGFFNSPQRHGLDMDGTSSVLNLTRMVSVKAHPLPAVPDEKEAETASNGLLPSKAEDAVMNKGEDGGFDGEK</sequence>
<reference evidence="2 3" key="1">
    <citation type="journal article" date="2018" name="Nat. Ecol. Evol.">
        <title>Pezizomycetes genomes reveal the molecular basis of ectomycorrhizal truffle lifestyle.</title>
        <authorList>
            <person name="Murat C."/>
            <person name="Payen T."/>
            <person name="Noel B."/>
            <person name="Kuo A."/>
            <person name="Morin E."/>
            <person name="Chen J."/>
            <person name="Kohler A."/>
            <person name="Krizsan K."/>
            <person name="Balestrini R."/>
            <person name="Da Silva C."/>
            <person name="Montanini B."/>
            <person name="Hainaut M."/>
            <person name="Levati E."/>
            <person name="Barry K.W."/>
            <person name="Belfiori B."/>
            <person name="Cichocki N."/>
            <person name="Clum A."/>
            <person name="Dockter R.B."/>
            <person name="Fauchery L."/>
            <person name="Guy J."/>
            <person name="Iotti M."/>
            <person name="Le Tacon F."/>
            <person name="Lindquist E.A."/>
            <person name="Lipzen A."/>
            <person name="Malagnac F."/>
            <person name="Mello A."/>
            <person name="Molinier V."/>
            <person name="Miyauchi S."/>
            <person name="Poulain J."/>
            <person name="Riccioni C."/>
            <person name="Rubini A."/>
            <person name="Sitrit Y."/>
            <person name="Splivallo R."/>
            <person name="Traeger S."/>
            <person name="Wang M."/>
            <person name="Zifcakova L."/>
            <person name="Wipf D."/>
            <person name="Zambonelli A."/>
            <person name="Paolocci F."/>
            <person name="Nowrousian M."/>
            <person name="Ottonello S."/>
            <person name="Baldrian P."/>
            <person name="Spatafora J.W."/>
            <person name="Henrissat B."/>
            <person name="Nagy L.G."/>
            <person name="Aury J.M."/>
            <person name="Wincker P."/>
            <person name="Grigoriev I.V."/>
            <person name="Bonfante P."/>
            <person name="Martin F.M."/>
        </authorList>
    </citation>
    <scope>NUCLEOTIDE SEQUENCE [LARGE SCALE GENOMIC DNA]</scope>
    <source>
        <strain evidence="2 3">RN42</strain>
    </source>
</reference>
<keyword evidence="3" id="KW-1185">Reference proteome</keyword>
<dbReference type="AlphaFoldDB" id="A0A3N4HRL2"/>
<evidence type="ECO:0000256" key="1">
    <source>
        <dbReference type="SAM" id="MobiDB-lite"/>
    </source>
</evidence>
<protein>
    <submittedName>
        <fullName evidence="2">Uncharacterized protein</fullName>
    </submittedName>
</protein>
<accession>A0A3N4HRL2</accession>
<organism evidence="2 3">
    <name type="scientific">Ascobolus immersus RN42</name>
    <dbReference type="NCBI Taxonomy" id="1160509"/>
    <lineage>
        <taxon>Eukaryota</taxon>
        <taxon>Fungi</taxon>
        <taxon>Dikarya</taxon>
        <taxon>Ascomycota</taxon>
        <taxon>Pezizomycotina</taxon>
        <taxon>Pezizomycetes</taxon>
        <taxon>Pezizales</taxon>
        <taxon>Ascobolaceae</taxon>
        <taxon>Ascobolus</taxon>
    </lineage>
</organism>
<feature type="compositionally biased region" description="Basic and acidic residues" evidence="1">
    <location>
        <begin position="184"/>
        <end position="202"/>
    </location>
</feature>
<dbReference type="Proteomes" id="UP000275078">
    <property type="component" value="Unassembled WGS sequence"/>
</dbReference>
<proteinExistence type="predicted"/>
<evidence type="ECO:0000313" key="3">
    <source>
        <dbReference type="Proteomes" id="UP000275078"/>
    </source>
</evidence>
<name>A0A3N4HRL2_ASCIM</name>
<gene>
    <name evidence="2" type="ORF">BJ508DRAFT_331034</name>
</gene>